<keyword evidence="1" id="KW-0472">Membrane</keyword>
<proteinExistence type="predicted"/>
<organism evidence="2 3">
    <name type="scientific">Spongiivirga citrea</name>
    <dbReference type="NCBI Taxonomy" id="1481457"/>
    <lineage>
        <taxon>Bacteria</taxon>
        <taxon>Pseudomonadati</taxon>
        <taxon>Bacteroidota</taxon>
        <taxon>Flavobacteriia</taxon>
        <taxon>Flavobacteriales</taxon>
        <taxon>Flavobacteriaceae</taxon>
        <taxon>Spongiivirga</taxon>
    </lineage>
</organism>
<keyword evidence="3" id="KW-1185">Reference proteome</keyword>
<reference evidence="2 3" key="1">
    <citation type="submission" date="2020-01" db="EMBL/GenBank/DDBJ databases">
        <title>Spongiivirga citrea KCTC 32990T.</title>
        <authorList>
            <person name="Wang G."/>
        </authorList>
    </citation>
    <scope>NUCLEOTIDE SEQUENCE [LARGE SCALE GENOMIC DNA]</scope>
    <source>
        <strain evidence="2 3">KCTC 32990</strain>
    </source>
</reference>
<evidence type="ECO:0000256" key="1">
    <source>
        <dbReference type="SAM" id="Phobius"/>
    </source>
</evidence>
<keyword evidence="1" id="KW-0812">Transmembrane</keyword>
<feature type="transmembrane region" description="Helical" evidence="1">
    <location>
        <begin position="54"/>
        <end position="77"/>
    </location>
</feature>
<dbReference type="AlphaFoldDB" id="A0A6M0CQ11"/>
<feature type="transmembrane region" description="Helical" evidence="1">
    <location>
        <begin position="89"/>
        <end position="109"/>
    </location>
</feature>
<sequence>MKKILFSLITAFGLICYQPIRFKYACDFKEHGPEFYGFPFVQETGTWVSSFSGILYLSGFLGNLAFWFVLVYSLVYFIKKTNNRIVNNIKSILVYSIILISIFYGYLHFDVFIWDIEWSHDNFKMNYFQEDVECERTLLFFNN</sequence>
<evidence type="ECO:0000313" key="2">
    <source>
        <dbReference type="EMBL" id="NER16020.1"/>
    </source>
</evidence>
<gene>
    <name evidence="2" type="ORF">GWK10_02300</name>
</gene>
<comment type="caution">
    <text evidence="2">The sequence shown here is derived from an EMBL/GenBank/DDBJ whole genome shotgun (WGS) entry which is preliminary data.</text>
</comment>
<protein>
    <submittedName>
        <fullName evidence="2">Uncharacterized protein</fullName>
    </submittedName>
</protein>
<dbReference type="EMBL" id="JAABOQ010000001">
    <property type="protein sequence ID" value="NER16020.1"/>
    <property type="molecule type" value="Genomic_DNA"/>
</dbReference>
<evidence type="ECO:0000313" key="3">
    <source>
        <dbReference type="Proteomes" id="UP000474296"/>
    </source>
</evidence>
<keyword evidence="1" id="KW-1133">Transmembrane helix</keyword>
<accession>A0A6M0CQ11</accession>
<dbReference type="RefSeq" id="WP_164029279.1">
    <property type="nucleotide sequence ID" value="NZ_JAABOQ010000001.1"/>
</dbReference>
<dbReference type="Proteomes" id="UP000474296">
    <property type="component" value="Unassembled WGS sequence"/>
</dbReference>
<name>A0A6M0CQ11_9FLAO</name>